<evidence type="ECO:0000313" key="3">
    <source>
        <dbReference type="Proteomes" id="UP001203512"/>
    </source>
</evidence>
<dbReference type="Proteomes" id="UP001203512">
    <property type="component" value="Unassembled WGS sequence"/>
</dbReference>
<dbReference type="RefSeq" id="WP_247233805.1">
    <property type="nucleotide sequence ID" value="NZ_JALKHS010000011.1"/>
</dbReference>
<gene>
    <name evidence="2" type="ORF">MU848_14855</name>
</gene>
<evidence type="ECO:0000313" key="2">
    <source>
        <dbReference type="EMBL" id="MCK0532868.1"/>
    </source>
</evidence>
<protein>
    <submittedName>
        <fullName evidence="2">Uncharacterized protein</fullName>
    </submittedName>
</protein>
<keyword evidence="3" id="KW-1185">Reference proteome</keyword>
<feature type="region of interest" description="Disordered" evidence="1">
    <location>
        <begin position="47"/>
        <end position="117"/>
    </location>
</feature>
<feature type="compositionally biased region" description="Low complexity" evidence="1">
    <location>
        <begin position="52"/>
        <end position="95"/>
    </location>
</feature>
<organism evidence="2 3">
    <name type="scientific">Sphingobium agri</name>
    <dbReference type="NCBI Taxonomy" id="2933566"/>
    <lineage>
        <taxon>Bacteria</taxon>
        <taxon>Pseudomonadati</taxon>
        <taxon>Pseudomonadota</taxon>
        <taxon>Alphaproteobacteria</taxon>
        <taxon>Sphingomonadales</taxon>
        <taxon>Sphingomonadaceae</taxon>
        <taxon>Sphingobium</taxon>
    </lineage>
</organism>
<reference evidence="2 3" key="1">
    <citation type="submission" date="2022-04" db="EMBL/GenBank/DDBJ databases">
        <authorList>
            <person name="Huq M.A."/>
        </authorList>
    </citation>
    <scope>NUCLEOTIDE SEQUENCE [LARGE SCALE GENOMIC DNA]</scope>
    <source>
        <strain evidence="2 3">MAH-33</strain>
    </source>
</reference>
<proteinExistence type="predicted"/>
<accession>A0ABT0E0I1</accession>
<feature type="compositionally biased region" description="Basic and acidic residues" evidence="1">
    <location>
        <begin position="108"/>
        <end position="117"/>
    </location>
</feature>
<comment type="caution">
    <text evidence="2">The sequence shown here is derived from an EMBL/GenBank/DDBJ whole genome shotgun (WGS) entry which is preliminary data.</text>
</comment>
<sequence>MLVPKKGVTMGPIIMMIAAAAGVQSSDGTCRRTHIFADGRVETSVIADDGQGASAASSSSHGAHASSHVSASSSSAGGSRASSSASSSSDGSGRSMTVARGPEGCRIIIDERPERNE</sequence>
<evidence type="ECO:0000256" key="1">
    <source>
        <dbReference type="SAM" id="MobiDB-lite"/>
    </source>
</evidence>
<dbReference type="EMBL" id="JALKHS010000011">
    <property type="protein sequence ID" value="MCK0532868.1"/>
    <property type="molecule type" value="Genomic_DNA"/>
</dbReference>
<name>A0ABT0E0I1_9SPHN</name>